<dbReference type="EMBL" id="VRTY01000003">
    <property type="protein sequence ID" value="TXK52330.1"/>
    <property type="molecule type" value="Genomic_DNA"/>
</dbReference>
<dbReference type="InterPro" id="IPR013750">
    <property type="entry name" value="GHMP_kinase_C_dom"/>
</dbReference>
<dbReference type="InterPro" id="IPR053034">
    <property type="entry name" value="Glucuronokinase-like"/>
</dbReference>
<evidence type="ECO:0000256" key="3">
    <source>
        <dbReference type="ARBA" id="ARBA00022840"/>
    </source>
</evidence>
<keyword evidence="7" id="KW-1185">Reference proteome</keyword>
<dbReference type="Gene3D" id="3.30.230.120">
    <property type="match status" value="1"/>
</dbReference>
<dbReference type="OrthoDB" id="929609at2"/>
<dbReference type="Proteomes" id="UP000321926">
    <property type="component" value="Unassembled WGS sequence"/>
</dbReference>
<dbReference type="PANTHER" id="PTHR38710">
    <property type="entry name" value="WITH PUTATIVE URIDYL PYROPHOSPHORYLASE-RELATED"/>
    <property type="match status" value="1"/>
</dbReference>
<keyword evidence="1" id="KW-0547">Nucleotide-binding</keyword>
<evidence type="ECO:0000256" key="1">
    <source>
        <dbReference type="ARBA" id="ARBA00022741"/>
    </source>
</evidence>
<dbReference type="SUPFAM" id="SSF54211">
    <property type="entry name" value="Ribosomal protein S5 domain 2-like"/>
    <property type="match status" value="1"/>
</dbReference>
<keyword evidence="2 6" id="KW-0418">Kinase</keyword>
<evidence type="ECO:0000259" key="4">
    <source>
        <dbReference type="Pfam" id="PF00288"/>
    </source>
</evidence>
<name>A0A5C8KD44_9BACT</name>
<accession>A0A5C8KD44</accession>
<feature type="domain" description="GHMP kinase N-terminal" evidence="4">
    <location>
        <begin position="78"/>
        <end position="171"/>
    </location>
</feature>
<protein>
    <submittedName>
        <fullName evidence="6">GHMP kinase</fullName>
    </submittedName>
</protein>
<dbReference type="Pfam" id="PF08544">
    <property type="entry name" value="GHMP_kinases_C"/>
    <property type="match status" value="1"/>
</dbReference>
<dbReference type="InterPro" id="IPR020568">
    <property type="entry name" value="Ribosomal_Su5_D2-typ_SF"/>
</dbReference>
<sequence length="331" mass="36540">MIIESRAYARAAILGNPSDGYFGKTISIIVKNFGAHILLYESPELVIEPQTQDINQFKNIYELHDQIVLTGYHGGVPLVKAAIKKFCEFCTKQGITLPNRNFTTRYSASIPRQVGLSGSSAIIIATLRALSEFYKVDIPKVMFPSLALSVEVEELGITAGLQDRVIQVYEGAVYMDFDKEYLQKNGHGIYEEIDPALLPNLFIAYKTELGKVSGTVLNNVRSRYDKGEEFVINTLASIADLAGQGKTALLNGDRKLLHELMDENFELRCKIMNISDSNKELVKTARALGASAKFTGSGGSIIGVYYGNEMLNNLVTAFKKINARVIRPTVV</sequence>
<feature type="domain" description="GHMP kinase C-terminal" evidence="5">
    <location>
        <begin position="248"/>
        <end position="305"/>
    </location>
</feature>
<dbReference type="InterPro" id="IPR036554">
    <property type="entry name" value="GHMP_kinase_C_sf"/>
</dbReference>
<evidence type="ECO:0000313" key="6">
    <source>
        <dbReference type="EMBL" id="TXK52330.1"/>
    </source>
</evidence>
<keyword evidence="2 6" id="KW-0808">Transferase</keyword>
<dbReference type="Pfam" id="PF00288">
    <property type="entry name" value="GHMP_kinases_N"/>
    <property type="match status" value="1"/>
</dbReference>
<reference evidence="6 7" key="1">
    <citation type="submission" date="2019-08" db="EMBL/GenBank/DDBJ databases">
        <authorList>
            <person name="Shi S."/>
        </authorList>
    </citation>
    <scope>NUCLEOTIDE SEQUENCE [LARGE SCALE GENOMIC DNA]</scope>
    <source>
        <strain evidence="6 7">GY10130</strain>
    </source>
</reference>
<proteinExistence type="predicted"/>
<evidence type="ECO:0000256" key="2">
    <source>
        <dbReference type="ARBA" id="ARBA00022777"/>
    </source>
</evidence>
<dbReference type="PRINTS" id="PR00959">
    <property type="entry name" value="MEVGALKINASE"/>
</dbReference>
<evidence type="ECO:0000313" key="7">
    <source>
        <dbReference type="Proteomes" id="UP000321926"/>
    </source>
</evidence>
<dbReference type="GO" id="GO:0016301">
    <property type="term" value="F:kinase activity"/>
    <property type="evidence" value="ECO:0007669"/>
    <property type="project" value="UniProtKB-KW"/>
</dbReference>
<comment type="caution">
    <text evidence="6">The sequence shown here is derived from an EMBL/GenBank/DDBJ whole genome shotgun (WGS) entry which is preliminary data.</text>
</comment>
<dbReference type="InterPro" id="IPR006204">
    <property type="entry name" value="GHMP_kinase_N_dom"/>
</dbReference>
<gene>
    <name evidence="6" type="ORF">FVR03_01045</name>
</gene>
<dbReference type="SUPFAM" id="SSF55060">
    <property type="entry name" value="GHMP Kinase, C-terminal domain"/>
    <property type="match status" value="1"/>
</dbReference>
<keyword evidence="3" id="KW-0067">ATP-binding</keyword>
<organism evidence="6 7">
    <name type="scientific">Pontibacter qinzhouensis</name>
    <dbReference type="NCBI Taxonomy" id="2603253"/>
    <lineage>
        <taxon>Bacteria</taxon>
        <taxon>Pseudomonadati</taxon>
        <taxon>Bacteroidota</taxon>
        <taxon>Cytophagia</taxon>
        <taxon>Cytophagales</taxon>
        <taxon>Hymenobacteraceae</taxon>
        <taxon>Pontibacter</taxon>
    </lineage>
</organism>
<dbReference type="AlphaFoldDB" id="A0A5C8KD44"/>
<dbReference type="GO" id="GO:0005524">
    <property type="term" value="F:ATP binding"/>
    <property type="evidence" value="ECO:0007669"/>
    <property type="project" value="UniProtKB-KW"/>
</dbReference>
<evidence type="ECO:0000259" key="5">
    <source>
        <dbReference type="Pfam" id="PF08544"/>
    </source>
</evidence>
<dbReference type="PANTHER" id="PTHR38710:SF1">
    <property type="entry name" value="WITH PUTATIVE URIDYL PYROPHOSPHORYLASE-RELATED"/>
    <property type="match status" value="1"/>
</dbReference>
<dbReference type="RefSeq" id="WP_147919902.1">
    <property type="nucleotide sequence ID" value="NZ_VRTY01000003.1"/>
</dbReference>